<dbReference type="Proteomes" id="UP001187346">
    <property type="component" value="Unassembled WGS sequence"/>
</dbReference>
<protein>
    <submittedName>
        <fullName evidence="1">Uncharacterized protein</fullName>
    </submittedName>
</protein>
<accession>A0ABU4F5B9</accession>
<gene>
    <name evidence="1" type="ORF">R5A26_07475</name>
</gene>
<organism evidence="1 2">
    <name type="scientific">Streptomyces prunicolor</name>
    <dbReference type="NCBI Taxonomy" id="67348"/>
    <lineage>
        <taxon>Bacteria</taxon>
        <taxon>Bacillati</taxon>
        <taxon>Actinomycetota</taxon>
        <taxon>Actinomycetes</taxon>
        <taxon>Kitasatosporales</taxon>
        <taxon>Streptomycetaceae</taxon>
        <taxon>Streptomyces</taxon>
    </lineage>
</organism>
<dbReference type="RefSeq" id="WP_317770545.1">
    <property type="nucleotide sequence ID" value="NZ_JAWMAJ010000017.1"/>
</dbReference>
<comment type="caution">
    <text evidence="1">The sequence shown here is derived from an EMBL/GenBank/DDBJ whole genome shotgun (WGS) entry which is preliminary data.</text>
</comment>
<reference evidence="1 2" key="1">
    <citation type="submission" date="2023-10" db="EMBL/GenBank/DDBJ databases">
        <title>Characterization of rhizosphere-enriched actinobacteria from wheat plants lab-grown on chernevaya soil.</title>
        <authorList>
            <person name="Tikhonova E.N."/>
            <person name="Konopkin A."/>
            <person name="Kravchenko I.K."/>
        </authorList>
    </citation>
    <scope>NUCLEOTIDE SEQUENCE [LARGE SCALE GENOMIC DNA]</scope>
    <source>
        <strain evidence="1 2">RR29</strain>
    </source>
</reference>
<keyword evidence="2" id="KW-1185">Reference proteome</keyword>
<dbReference type="EMBL" id="JAWMAJ010000017">
    <property type="protein sequence ID" value="MDV7215788.1"/>
    <property type="molecule type" value="Genomic_DNA"/>
</dbReference>
<name>A0ABU4F5B9_9ACTN</name>
<proteinExistence type="predicted"/>
<evidence type="ECO:0000313" key="2">
    <source>
        <dbReference type="Proteomes" id="UP001187346"/>
    </source>
</evidence>
<sequence>MSANDRELAQYFALEGARTLLSQYRDYGNPVPDDAEAWRRDLFPVIRGLWNAGEDGGRNLYEIAAQLRLAADLFAHDPAGGHPSLTNFPGTESVARTPEVYREVAAYVERWKAPFDRETLFGTPLTAHELALRFPRLNQFLVSYFGQDGLAVDDDMQDATLEEGLHLVISDTHPWCPWQLPGLIAECAEARAVFHTEEQLDAFFGGGGMGGGSAGERFTDFFPIVVDAFTEHLREAHSPMWERVRG</sequence>
<evidence type="ECO:0000313" key="1">
    <source>
        <dbReference type="EMBL" id="MDV7215788.1"/>
    </source>
</evidence>